<dbReference type="EMBL" id="SUMB01000007">
    <property type="protein sequence ID" value="TJZ51016.1"/>
    <property type="molecule type" value="Genomic_DNA"/>
</dbReference>
<keyword evidence="2" id="KW-1185">Reference proteome</keyword>
<dbReference type="Proteomes" id="UP000308697">
    <property type="component" value="Unassembled WGS sequence"/>
</dbReference>
<dbReference type="InterPro" id="IPR058113">
    <property type="entry name" value="TrpM_modulator"/>
</dbReference>
<accession>A0A4U0NB19</accession>
<dbReference type="RefSeq" id="WP_136741650.1">
    <property type="nucleotide sequence ID" value="NZ_SUMB01000007.1"/>
</dbReference>
<proteinExistence type="predicted"/>
<name>A0A4U0NB19_9ACTN</name>
<dbReference type="AlphaFoldDB" id="A0A4U0NB19"/>
<dbReference type="NCBIfam" id="NF047334">
    <property type="entry name" value="modulat_TrpM"/>
    <property type="match status" value="1"/>
</dbReference>
<gene>
    <name evidence="1" type="ORF">FCH28_21180</name>
</gene>
<protein>
    <submittedName>
        <fullName evidence="1">Tryptophan synthase subunit(Beta)</fullName>
    </submittedName>
</protein>
<evidence type="ECO:0000313" key="2">
    <source>
        <dbReference type="Proteomes" id="UP000308697"/>
    </source>
</evidence>
<evidence type="ECO:0000313" key="1">
    <source>
        <dbReference type="EMBL" id="TJZ51016.1"/>
    </source>
</evidence>
<sequence>MTATVARLRRPARGVHPGPVGVRAAAGAARVPYPALGRGCRPRGCRAPARRVHGRRVRYHIGSEPGQINGMRWRPGFAR</sequence>
<organism evidence="1 2">
    <name type="scientific">Streptomyces piniterrae</name>
    <dbReference type="NCBI Taxonomy" id="2571125"/>
    <lineage>
        <taxon>Bacteria</taxon>
        <taxon>Bacillati</taxon>
        <taxon>Actinomycetota</taxon>
        <taxon>Actinomycetes</taxon>
        <taxon>Kitasatosporales</taxon>
        <taxon>Streptomycetaceae</taxon>
        <taxon>Streptomyces</taxon>
    </lineage>
</organism>
<reference evidence="1 2" key="1">
    <citation type="submission" date="2019-04" db="EMBL/GenBank/DDBJ databases">
        <title>Streptomyces piniterrae sp. nov., a heliquinomycin-producing actinomycete isolated from rhizosphere soil of Pinus yunnanensis.</title>
        <authorList>
            <person name="Zhuang X."/>
            <person name="Zhao J."/>
        </authorList>
    </citation>
    <scope>NUCLEOTIDE SEQUENCE [LARGE SCALE GENOMIC DNA]</scope>
    <source>
        <strain evidence="2">jys28</strain>
    </source>
</reference>
<comment type="caution">
    <text evidence="1">The sequence shown here is derived from an EMBL/GenBank/DDBJ whole genome shotgun (WGS) entry which is preliminary data.</text>
</comment>